<dbReference type="GO" id="GO:0047372">
    <property type="term" value="F:monoacylglycerol lipase activity"/>
    <property type="evidence" value="ECO:0007669"/>
    <property type="project" value="TreeGrafter"/>
</dbReference>
<gene>
    <name evidence="2" type="ORF">B0T24DRAFT_644978</name>
</gene>
<keyword evidence="2" id="KW-0378">Hydrolase</keyword>
<proteinExistence type="predicted"/>
<name>A0AAE0NIH4_9PEZI</name>
<dbReference type="Pfam" id="PF12697">
    <property type="entry name" value="Abhydrolase_6"/>
    <property type="match status" value="1"/>
</dbReference>
<sequence length="351" mass="38112">MRLTTALAQTARQARSAGVFVSLLPSPAIDSGPFPADLNGSNFTYPWPVNVYRFRSQGQELEMAFMDVAPAVKTAVLLHGKNFCAATWAETASRLSGAGYRVIVPDQVGFCKSSKPEPEKGGYQFSLQQLALNTRGLLAALGVVGDGNRTVDGGGVLVVGHSLGGMLAIRYGLMYSADTVGLTLVNPIGLEDWKAVGVPYIDIDASFESERASDYASIRAYEQATYYVGVWSEQYDVWVRMLVNIYRGSRALAYARAQALVVDMVLTQPVVYELGLLRPRTLLVIGEKDTTAIGKQWSPPEVQEKLGHYSVLGKRAAAAIPNCTLVEFPPLGHAPQIEDPDKFHEALLAWL</sequence>
<evidence type="ECO:0000313" key="2">
    <source>
        <dbReference type="EMBL" id="KAK3382092.1"/>
    </source>
</evidence>
<accession>A0AAE0NIH4</accession>
<protein>
    <submittedName>
        <fullName evidence="2">Alpha/Beta hydrolase protein</fullName>
    </submittedName>
</protein>
<keyword evidence="3" id="KW-1185">Reference proteome</keyword>
<dbReference type="Proteomes" id="UP001287356">
    <property type="component" value="Unassembled WGS sequence"/>
</dbReference>
<dbReference type="PANTHER" id="PTHR43798:SF33">
    <property type="entry name" value="HYDROLASE, PUTATIVE (AFU_ORTHOLOGUE AFUA_2G14860)-RELATED"/>
    <property type="match status" value="1"/>
</dbReference>
<dbReference type="GO" id="GO:0016020">
    <property type="term" value="C:membrane"/>
    <property type="evidence" value="ECO:0007669"/>
    <property type="project" value="TreeGrafter"/>
</dbReference>
<dbReference type="InterPro" id="IPR029058">
    <property type="entry name" value="AB_hydrolase_fold"/>
</dbReference>
<dbReference type="InterPro" id="IPR050266">
    <property type="entry name" value="AB_hydrolase_sf"/>
</dbReference>
<dbReference type="GO" id="GO:0046464">
    <property type="term" value="P:acylglycerol catabolic process"/>
    <property type="evidence" value="ECO:0007669"/>
    <property type="project" value="TreeGrafter"/>
</dbReference>
<evidence type="ECO:0000259" key="1">
    <source>
        <dbReference type="Pfam" id="PF12697"/>
    </source>
</evidence>
<dbReference type="AlphaFoldDB" id="A0AAE0NIH4"/>
<dbReference type="EMBL" id="JAULSN010000001">
    <property type="protein sequence ID" value="KAK3382092.1"/>
    <property type="molecule type" value="Genomic_DNA"/>
</dbReference>
<evidence type="ECO:0000313" key="3">
    <source>
        <dbReference type="Proteomes" id="UP001287356"/>
    </source>
</evidence>
<reference evidence="2" key="2">
    <citation type="submission" date="2023-06" db="EMBL/GenBank/DDBJ databases">
        <authorList>
            <consortium name="Lawrence Berkeley National Laboratory"/>
            <person name="Haridas S."/>
            <person name="Hensen N."/>
            <person name="Bonometti L."/>
            <person name="Westerberg I."/>
            <person name="Brannstrom I.O."/>
            <person name="Guillou S."/>
            <person name="Cros-Aarteil S."/>
            <person name="Calhoun S."/>
            <person name="Kuo A."/>
            <person name="Mondo S."/>
            <person name="Pangilinan J."/>
            <person name="Riley R."/>
            <person name="Labutti K."/>
            <person name="Andreopoulos B."/>
            <person name="Lipzen A."/>
            <person name="Chen C."/>
            <person name="Yanf M."/>
            <person name="Daum C."/>
            <person name="Ng V."/>
            <person name="Clum A."/>
            <person name="Steindorff A."/>
            <person name="Ohm R."/>
            <person name="Martin F."/>
            <person name="Silar P."/>
            <person name="Natvig D."/>
            <person name="Lalanne C."/>
            <person name="Gautier V."/>
            <person name="Ament-Velasquez S.L."/>
            <person name="Kruys A."/>
            <person name="Hutchinson M.I."/>
            <person name="Powell A.J."/>
            <person name="Barry K."/>
            <person name="Miller A.N."/>
            <person name="Grigoriev I.V."/>
            <person name="Debuchy R."/>
            <person name="Gladieux P."/>
            <person name="Thoren M.H."/>
            <person name="Johannesson H."/>
        </authorList>
    </citation>
    <scope>NUCLEOTIDE SEQUENCE</scope>
    <source>
        <strain evidence="2">CBS 958.72</strain>
    </source>
</reference>
<organism evidence="2 3">
    <name type="scientific">Lasiosphaeria ovina</name>
    <dbReference type="NCBI Taxonomy" id="92902"/>
    <lineage>
        <taxon>Eukaryota</taxon>
        <taxon>Fungi</taxon>
        <taxon>Dikarya</taxon>
        <taxon>Ascomycota</taxon>
        <taxon>Pezizomycotina</taxon>
        <taxon>Sordariomycetes</taxon>
        <taxon>Sordariomycetidae</taxon>
        <taxon>Sordariales</taxon>
        <taxon>Lasiosphaeriaceae</taxon>
        <taxon>Lasiosphaeria</taxon>
    </lineage>
</organism>
<dbReference type="SUPFAM" id="SSF53474">
    <property type="entry name" value="alpha/beta-Hydrolases"/>
    <property type="match status" value="1"/>
</dbReference>
<feature type="domain" description="AB hydrolase-1" evidence="1">
    <location>
        <begin position="76"/>
        <end position="345"/>
    </location>
</feature>
<comment type="caution">
    <text evidence="2">The sequence shown here is derived from an EMBL/GenBank/DDBJ whole genome shotgun (WGS) entry which is preliminary data.</text>
</comment>
<dbReference type="Gene3D" id="3.40.50.1820">
    <property type="entry name" value="alpha/beta hydrolase"/>
    <property type="match status" value="1"/>
</dbReference>
<reference evidence="2" key="1">
    <citation type="journal article" date="2023" name="Mol. Phylogenet. Evol.">
        <title>Genome-scale phylogeny and comparative genomics of the fungal order Sordariales.</title>
        <authorList>
            <person name="Hensen N."/>
            <person name="Bonometti L."/>
            <person name="Westerberg I."/>
            <person name="Brannstrom I.O."/>
            <person name="Guillou S."/>
            <person name="Cros-Aarteil S."/>
            <person name="Calhoun S."/>
            <person name="Haridas S."/>
            <person name="Kuo A."/>
            <person name="Mondo S."/>
            <person name="Pangilinan J."/>
            <person name="Riley R."/>
            <person name="LaButti K."/>
            <person name="Andreopoulos B."/>
            <person name="Lipzen A."/>
            <person name="Chen C."/>
            <person name="Yan M."/>
            <person name="Daum C."/>
            <person name="Ng V."/>
            <person name="Clum A."/>
            <person name="Steindorff A."/>
            <person name="Ohm R.A."/>
            <person name="Martin F."/>
            <person name="Silar P."/>
            <person name="Natvig D.O."/>
            <person name="Lalanne C."/>
            <person name="Gautier V."/>
            <person name="Ament-Velasquez S.L."/>
            <person name="Kruys A."/>
            <person name="Hutchinson M.I."/>
            <person name="Powell A.J."/>
            <person name="Barry K."/>
            <person name="Miller A.N."/>
            <person name="Grigoriev I.V."/>
            <person name="Debuchy R."/>
            <person name="Gladieux P."/>
            <person name="Hiltunen Thoren M."/>
            <person name="Johannesson H."/>
        </authorList>
    </citation>
    <scope>NUCLEOTIDE SEQUENCE</scope>
    <source>
        <strain evidence="2">CBS 958.72</strain>
    </source>
</reference>
<dbReference type="InterPro" id="IPR000073">
    <property type="entry name" value="AB_hydrolase_1"/>
</dbReference>
<dbReference type="PANTHER" id="PTHR43798">
    <property type="entry name" value="MONOACYLGLYCEROL LIPASE"/>
    <property type="match status" value="1"/>
</dbReference>